<keyword evidence="4" id="KW-1185">Reference proteome</keyword>
<accession>W0SE62</accession>
<gene>
    <name evidence="3" type="ORF">SUTH_01270</name>
</gene>
<evidence type="ECO:0000259" key="2">
    <source>
        <dbReference type="Pfam" id="PF13548"/>
    </source>
</evidence>
<dbReference type="STRING" id="1223802.SUTH_01270"/>
<feature type="transmembrane region" description="Helical" evidence="1">
    <location>
        <begin position="84"/>
        <end position="103"/>
    </location>
</feature>
<evidence type="ECO:0000256" key="1">
    <source>
        <dbReference type="SAM" id="Phobius"/>
    </source>
</evidence>
<name>W0SE62_9PROT</name>
<dbReference type="RefSeq" id="WP_052473820.1">
    <property type="nucleotide sequence ID" value="NZ_AP012547.1"/>
</dbReference>
<dbReference type="Pfam" id="PF13548">
    <property type="entry name" value="DUF4126"/>
    <property type="match status" value="1"/>
</dbReference>
<dbReference type="AlphaFoldDB" id="W0SE62"/>
<dbReference type="EMBL" id="AP012547">
    <property type="protein sequence ID" value="BAO29070.1"/>
    <property type="molecule type" value="Genomic_DNA"/>
</dbReference>
<feature type="transmembrane region" description="Helical" evidence="1">
    <location>
        <begin position="167"/>
        <end position="184"/>
    </location>
</feature>
<feature type="transmembrane region" description="Helical" evidence="1">
    <location>
        <begin position="109"/>
        <end position="130"/>
    </location>
</feature>
<keyword evidence="1" id="KW-1133">Transmembrane helix</keyword>
<organism evidence="3 4">
    <name type="scientific">Sulfuritalea hydrogenivorans sk43H</name>
    <dbReference type="NCBI Taxonomy" id="1223802"/>
    <lineage>
        <taxon>Bacteria</taxon>
        <taxon>Pseudomonadati</taxon>
        <taxon>Pseudomonadota</taxon>
        <taxon>Betaproteobacteria</taxon>
        <taxon>Nitrosomonadales</taxon>
        <taxon>Sterolibacteriaceae</taxon>
        <taxon>Sulfuritalea</taxon>
    </lineage>
</organism>
<dbReference type="Proteomes" id="UP000031637">
    <property type="component" value="Chromosome"/>
</dbReference>
<evidence type="ECO:0000313" key="3">
    <source>
        <dbReference type="EMBL" id="BAO29070.1"/>
    </source>
</evidence>
<reference evidence="3 4" key="1">
    <citation type="journal article" date="2014" name="Syst. Appl. Microbiol.">
        <title>Complete genomes of freshwater sulfur oxidizers Sulfuricella denitrificans skB26 and Sulfuritalea hydrogenivorans sk43H: genetic insights into the sulfur oxidation pathway of betaproteobacteria.</title>
        <authorList>
            <person name="Watanabe T."/>
            <person name="Kojima H."/>
            <person name="Fukui M."/>
        </authorList>
    </citation>
    <scope>NUCLEOTIDE SEQUENCE [LARGE SCALE GENOMIC DNA]</scope>
    <source>
        <strain evidence="3">DSM22779</strain>
    </source>
</reference>
<dbReference type="KEGG" id="shd:SUTH_01270"/>
<evidence type="ECO:0000313" key="4">
    <source>
        <dbReference type="Proteomes" id="UP000031637"/>
    </source>
</evidence>
<dbReference type="InterPro" id="IPR025196">
    <property type="entry name" value="DUF4126"/>
</dbReference>
<protein>
    <submittedName>
        <fullName evidence="3">Transmembrane protein</fullName>
    </submittedName>
</protein>
<sequence>MDLANLPLDLAGLLALAAGLGWASGLRLYTTLFVIGIAGKLGWVVLPDGLRLLEHPWVLGAAGLMLLLEFFADKIPLLDSLWDTVHTFIRIPAGAALAALVFGGQGIEWQAAMAILGGTLAAGTHFTKAGARAMINASPEPFTNLAASFGEDVVVLTGLWLMFAHPWLMLALLLLLAALIVWLLPKLWRGIAGVVRGLSLPRFPARLSG</sequence>
<keyword evidence="1" id="KW-0472">Membrane</keyword>
<keyword evidence="1 3" id="KW-0812">Transmembrane</keyword>
<feature type="domain" description="DUF4126" evidence="2">
    <location>
        <begin position="14"/>
        <end position="186"/>
    </location>
</feature>
<dbReference type="HOGENOM" id="CLU_086377_0_0_4"/>
<feature type="transmembrane region" description="Helical" evidence="1">
    <location>
        <begin position="52"/>
        <end position="72"/>
    </location>
</feature>
<proteinExistence type="predicted"/>